<protein>
    <recommendedName>
        <fullName evidence="4">Serine protease</fullName>
    </recommendedName>
</protein>
<proteinExistence type="predicted"/>
<dbReference type="Proteomes" id="UP001499841">
    <property type="component" value="Unassembled WGS sequence"/>
</dbReference>
<evidence type="ECO:0000313" key="2">
    <source>
        <dbReference type="EMBL" id="GAA4287659.1"/>
    </source>
</evidence>
<dbReference type="InterPro" id="IPR043504">
    <property type="entry name" value="Peptidase_S1_PA_chymotrypsin"/>
</dbReference>
<dbReference type="InterPro" id="IPR046880">
    <property type="entry name" value="TPR-S"/>
</dbReference>
<gene>
    <name evidence="2" type="ORF">GCM10022262_20180</name>
</gene>
<dbReference type="Pfam" id="PF20308">
    <property type="entry name" value="TPR-S"/>
    <property type="match status" value="1"/>
</dbReference>
<evidence type="ECO:0000256" key="1">
    <source>
        <dbReference type="SAM" id="MobiDB-lite"/>
    </source>
</evidence>
<comment type="caution">
    <text evidence="2">The sequence shown here is derived from an EMBL/GenBank/DDBJ whole genome shotgun (WGS) entry which is preliminary data.</text>
</comment>
<name>A0ABP8EUJ1_9MICO</name>
<dbReference type="SUPFAM" id="SSF50494">
    <property type="entry name" value="Trypsin-like serine proteases"/>
    <property type="match status" value="1"/>
</dbReference>
<sequence>MVTSWRELNEGLADALARSDDAAVERSFAGALARLAGGDGATADVQAAATDLTGPEPEAAGPVSGLALLRRHRRFDLVERLAEAVVQAGGTSGVVVHHYALALVERGAPAAALALLRGLLDDDARATPEARGLEGRACKELFLATAPGAARRRRAYLARAVDAYRSVYEADPGNLWHGINTAALLLRAEREGLPLDDVPDPGAAGREIAARVAEAVARHEDGPWEWATAIEAEIALGRTDAALTRLRRHPVGVGAFELASLRRQLVDVWQLSHAEAPGAQILPPLEALLLTKPGAALTLAAGTGTAVARTEAAVAGFEKVFGPEGALTQSWFEELLRRCRAVARVENAYEEPVGTGFVLAGAELHPSFPERVLLTNAHVIPDAVAPGDARLTFRGLRTPDGTAAVPVGRVLWTSPVSRFDATVLDLPRVPDGVEANALAGDVPALGGVPPARVYVVGHPLGAATVKISILDNELLDADATRLHYRAPTQPGSSGSPVYDAHWRVVALHHSGGDRLPRLTGGGVHAANEGLRLDAIRAAIAATLSPPGVPTPGPGTPGATAAPGAPGAPA</sequence>
<keyword evidence="3" id="KW-1185">Reference proteome</keyword>
<accession>A0ABP8EUJ1</accession>
<dbReference type="RefSeq" id="WP_345040590.1">
    <property type="nucleotide sequence ID" value="NZ_BAABBA010000008.1"/>
</dbReference>
<feature type="compositionally biased region" description="Low complexity" evidence="1">
    <location>
        <begin position="556"/>
        <end position="569"/>
    </location>
</feature>
<feature type="region of interest" description="Disordered" evidence="1">
    <location>
        <begin position="544"/>
        <end position="569"/>
    </location>
</feature>
<dbReference type="InterPro" id="IPR009003">
    <property type="entry name" value="Peptidase_S1_PA"/>
</dbReference>
<organism evidence="2 3">
    <name type="scientific">Georgenia daeguensis</name>
    <dbReference type="NCBI Taxonomy" id="908355"/>
    <lineage>
        <taxon>Bacteria</taxon>
        <taxon>Bacillati</taxon>
        <taxon>Actinomycetota</taxon>
        <taxon>Actinomycetes</taxon>
        <taxon>Micrococcales</taxon>
        <taxon>Bogoriellaceae</taxon>
        <taxon>Georgenia</taxon>
    </lineage>
</organism>
<dbReference type="EMBL" id="BAABBA010000008">
    <property type="protein sequence ID" value="GAA4287659.1"/>
    <property type="molecule type" value="Genomic_DNA"/>
</dbReference>
<dbReference type="Gene3D" id="2.40.10.10">
    <property type="entry name" value="Trypsin-like serine proteases"/>
    <property type="match status" value="1"/>
</dbReference>
<evidence type="ECO:0008006" key="4">
    <source>
        <dbReference type="Google" id="ProtNLM"/>
    </source>
</evidence>
<reference evidence="3" key="1">
    <citation type="journal article" date="2019" name="Int. J. Syst. Evol. Microbiol.">
        <title>The Global Catalogue of Microorganisms (GCM) 10K type strain sequencing project: providing services to taxonomists for standard genome sequencing and annotation.</title>
        <authorList>
            <consortium name="The Broad Institute Genomics Platform"/>
            <consortium name="The Broad Institute Genome Sequencing Center for Infectious Disease"/>
            <person name="Wu L."/>
            <person name="Ma J."/>
        </authorList>
    </citation>
    <scope>NUCLEOTIDE SEQUENCE [LARGE SCALE GENOMIC DNA]</scope>
    <source>
        <strain evidence="3">JCM 17459</strain>
    </source>
</reference>
<dbReference type="Pfam" id="PF13365">
    <property type="entry name" value="Trypsin_2"/>
    <property type="match status" value="1"/>
</dbReference>
<evidence type="ECO:0000313" key="3">
    <source>
        <dbReference type="Proteomes" id="UP001499841"/>
    </source>
</evidence>